<protein>
    <submittedName>
        <fullName evidence="2">Uncharacterized protein</fullName>
    </submittedName>
</protein>
<feature type="transmembrane region" description="Helical" evidence="1">
    <location>
        <begin position="12"/>
        <end position="33"/>
    </location>
</feature>
<reference evidence="2 3" key="1">
    <citation type="journal article" date="2013" name="ISME J.">
        <title>A metabolic model for members of the genus Tetrasphaera involved in enhanced biological phosphorus removal.</title>
        <authorList>
            <person name="Kristiansen R."/>
            <person name="Nguyen H.T.T."/>
            <person name="Saunders A.M."/>
            <person name="Nielsen J.L."/>
            <person name="Wimmer R."/>
            <person name="Le V.Q."/>
            <person name="McIlroy S.J."/>
            <person name="Petrovski S."/>
            <person name="Seviour R.J."/>
            <person name="Calteau A."/>
            <person name="Nielsen K.L."/>
            <person name="Nielsen P.H."/>
        </authorList>
    </citation>
    <scope>NUCLEOTIDE SEQUENCE [LARGE SCALE GENOMIC DNA]</scope>
    <source>
        <strain evidence="2 3">Ben 74</strain>
    </source>
</reference>
<dbReference type="EMBL" id="CAJC01000183">
    <property type="protein sequence ID" value="CCI54416.1"/>
    <property type="molecule type" value="Genomic_DNA"/>
</dbReference>
<name>A0A077MAR5_9MICO</name>
<evidence type="ECO:0000313" key="2">
    <source>
        <dbReference type="EMBL" id="CCI54416.1"/>
    </source>
</evidence>
<dbReference type="RefSeq" id="WP_048544070.1">
    <property type="nucleotide sequence ID" value="NZ_HF571038.1"/>
</dbReference>
<comment type="caution">
    <text evidence="2">The sequence shown here is derived from an EMBL/GenBank/DDBJ whole genome shotgun (WGS) entry which is preliminary data.</text>
</comment>
<keyword evidence="1" id="KW-1133">Transmembrane helix</keyword>
<organism evidence="2 3">
    <name type="scientific">Nostocoides jenkinsii Ben 74</name>
    <dbReference type="NCBI Taxonomy" id="1193518"/>
    <lineage>
        <taxon>Bacteria</taxon>
        <taxon>Bacillati</taxon>
        <taxon>Actinomycetota</taxon>
        <taxon>Actinomycetes</taxon>
        <taxon>Micrococcales</taxon>
        <taxon>Intrasporangiaceae</taxon>
        <taxon>Nostocoides</taxon>
    </lineage>
</organism>
<keyword evidence="1" id="KW-0472">Membrane</keyword>
<sequence>MQAYSPRRRPRFGRFIGTGAVLGIMLGIVISFASITPQGYGDRTAAGFLAAFFGLIGALVAAIVAVLLAGKE</sequence>
<keyword evidence="3" id="KW-1185">Reference proteome</keyword>
<accession>A0A077MAR5</accession>
<evidence type="ECO:0000256" key="1">
    <source>
        <dbReference type="SAM" id="Phobius"/>
    </source>
</evidence>
<feature type="transmembrane region" description="Helical" evidence="1">
    <location>
        <begin position="45"/>
        <end position="69"/>
    </location>
</feature>
<keyword evidence="1" id="KW-0812">Transmembrane</keyword>
<dbReference type="STRING" id="1193518.BN13_70040"/>
<dbReference type="Proteomes" id="UP000035720">
    <property type="component" value="Unassembled WGS sequence"/>
</dbReference>
<gene>
    <name evidence="2" type="ORF">BN13_70040</name>
</gene>
<dbReference type="AlphaFoldDB" id="A0A077MAR5"/>
<proteinExistence type="predicted"/>
<evidence type="ECO:0000313" key="3">
    <source>
        <dbReference type="Proteomes" id="UP000035720"/>
    </source>
</evidence>